<feature type="transmembrane region" description="Helical" evidence="4">
    <location>
        <begin position="293"/>
        <end position="314"/>
    </location>
</feature>
<evidence type="ECO:0000259" key="5">
    <source>
        <dbReference type="PROSITE" id="PS50850"/>
    </source>
</evidence>
<accession>A0A1T5G4Y0</accession>
<feature type="transmembrane region" description="Helical" evidence="4">
    <location>
        <begin position="360"/>
        <end position="382"/>
    </location>
</feature>
<gene>
    <name evidence="6" type="ORF">SAMN05660750_03774</name>
</gene>
<keyword evidence="3 4" id="KW-0472">Membrane</keyword>
<feature type="transmembrane region" description="Helical" evidence="4">
    <location>
        <begin position="320"/>
        <end position="339"/>
    </location>
</feature>
<feature type="transmembrane region" description="Helical" evidence="4">
    <location>
        <begin position="231"/>
        <end position="252"/>
    </location>
</feature>
<dbReference type="PROSITE" id="PS50850">
    <property type="entry name" value="MFS"/>
    <property type="match status" value="1"/>
</dbReference>
<evidence type="ECO:0000256" key="4">
    <source>
        <dbReference type="SAM" id="Phobius"/>
    </source>
</evidence>
<feature type="transmembrane region" description="Helical" evidence="4">
    <location>
        <begin position="388"/>
        <end position="407"/>
    </location>
</feature>
<evidence type="ECO:0000313" key="7">
    <source>
        <dbReference type="Proteomes" id="UP000190130"/>
    </source>
</evidence>
<evidence type="ECO:0000256" key="3">
    <source>
        <dbReference type="ARBA" id="ARBA00023136"/>
    </source>
</evidence>
<feature type="transmembrane region" description="Helical" evidence="4">
    <location>
        <begin position="92"/>
        <end position="110"/>
    </location>
</feature>
<keyword evidence="2 4" id="KW-1133">Transmembrane helix</keyword>
<feature type="transmembrane region" description="Helical" evidence="4">
    <location>
        <begin position="21"/>
        <end position="43"/>
    </location>
</feature>
<feature type="transmembrane region" description="Helical" evidence="4">
    <location>
        <begin position="180"/>
        <end position="199"/>
    </location>
</feature>
<dbReference type="CDD" id="cd17324">
    <property type="entry name" value="MFS_NepI_like"/>
    <property type="match status" value="1"/>
</dbReference>
<dbReference type="PANTHER" id="PTHR42910:SF1">
    <property type="entry name" value="MAJOR FACILITATOR SUPERFAMILY (MFS) PROFILE DOMAIN-CONTAINING PROTEIN"/>
    <property type="match status" value="1"/>
</dbReference>
<dbReference type="OrthoDB" id="9815356at2"/>
<reference evidence="6 7" key="1">
    <citation type="submission" date="2017-02" db="EMBL/GenBank/DDBJ databases">
        <authorList>
            <person name="Peterson S.W."/>
        </authorList>
    </citation>
    <scope>NUCLEOTIDE SEQUENCE [LARGE SCALE GENOMIC DNA]</scope>
    <source>
        <strain evidence="6 7">DSM 9653</strain>
    </source>
</reference>
<feature type="transmembrane region" description="Helical" evidence="4">
    <location>
        <begin position="264"/>
        <end position="281"/>
    </location>
</feature>
<feature type="transmembrane region" description="Helical" evidence="4">
    <location>
        <begin position="63"/>
        <end position="80"/>
    </location>
</feature>
<dbReference type="InterPro" id="IPR036259">
    <property type="entry name" value="MFS_trans_sf"/>
</dbReference>
<dbReference type="AlphaFoldDB" id="A0A1T5G4Y0"/>
<name>A0A1T5G4Y0_9HYPH</name>
<feature type="transmembrane region" description="Helical" evidence="4">
    <location>
        <begin position="149"/>
        <end position="168"/>
    </location>
</feature>
<organism evidence="6 7">
    <name type="scientific">Bosea thiooxidans</name>
    <dbReference type="NCBI Taxonomy" id="53254"/>
    <lineage>
        <taxon>Bacteria</taxon>
        <taxon>Pseudomonadati</taxon>
        <taxon>Pseudomonadota</taxon>
        <taxon>Alphaproteobacteria</taxon>
        <taxon>Hyphomicrobiales</taxon>
        <taxon>Boseaceae</taxon>
        <taxon>Bosea</taxon>
    </lineage>
</organism>
<proteinExistence type="predicted"/>
<dbReference type="InterPro" id="IPR020846">
    <property type="entry name" value="MFS_dom"/>
</dbReference>
<dbReference type="Gene3D" id="1.20.1250.20">
    <property type="entry name" value="MFS general substrate transporter like domains"/>
    <property type="match status" value="1"/>
</dbReference>
<dbReference type="PANTHER" id="PTHR42910">
    <property type="entry name" value="TRANSPORTER SCO4007-RELATED"/>
    <property type="match status" value="1"/>
</dbReference>
<dbReference type="EMBL" id="FUYX01000011">
    <property type="protein sequence ID" value="SKC03496.1"/>
    <property type="molecule type" value="Genomic_DNA"/>
</dbReference>
<dbReference type="Proteomes" id="UP000190130">
    <property type="component" value="Unassembled WGS sequence"/>
</dbReference>
<feature type="transmembrane region" description="Helical" evidence="4">
    <location>
        <begin position="116"/>
        <end position="137"/>
    </location>
</feature>
<protein>
    <submittedName>
        <fullName evidence="6">Predicted arabinose efflux permease, MFS family</fullName>
    </submittedName>
</protein>
<evidence type="ECO:0000256" key="2">
    <source>
        <dbReference type="ARBA" id="ARBA00022989"/>
    </source>
</evidence>
<evidence type="ECO:0000313" key="6">
    <source>
        <dbReference type="EMBL" id="SKC03496.1"/>
    </source>
</evidence>
<dbReference type="RefSeq" id="WP_079591915.1">
    <property type="nucleotide sequence ID" value="NZ_FUYX01000011.1"/>
</dbReference>
<feature type="domain" description="Major facilitator superfamily (MFS) profile" evidence="5">
    <location>
        <begin position="26"/>
        <end position="410"/>
    </location>
</feature>
<dbReference type="GO" id="GO:0022857">
    <property type="term" value="F:transmembrane transporter activity"/>
    <property type="evidence" value="ECO:0007669"/>
    <property type="project" value="InterPro"/>
</dbReference>
<dbReference type="Pfam" id="PF07690">
    <property type="entry name" value="MFS_1"/>
    <property type="match status" value="1"/>
</dbReference>
<evidence type="ECO:0000256" key="1">
    <source>
        <dbReference type="ARBA" id="ARBA00022692"/>
    </source>
</evidence>
<dbReference type="SUPFAM" id="SSF103473">
    <property type="entry name" value="MFS general substrate transporter"/>
    <property type="match status" value="1"/>
</dbReference>
<keyword evidence="1 4" id="KW-0812">Transmembrane</keyword>
<dbReference type="InterPro" id="IPR011701">
    <property type="entry name" value="MFS"/>
</dbReference>
<sequence length="412" mass="42371">MERTVSGTASGSLALKRADQCITPGLTRVFAVSVGLIVTNVFAPQTLIGVMAPPLGLGQSVSGLIAMATLLGYAAGLFLLVPLGDIVENRALVVRMLSCAAIAALAAAFAPSAATLLVALACLGAACSAIQVLVPIAASMAAPERRGGVIGDVMSGLMVGILLARPVASFVADLWGWRSYYGLSGAAMAALAVFLALRLPRRPAQARTRYSALLLSLWHLLRNEPVLRVRALSAGLAMAAFSLFWTAVALRLAGPPFLLDQRGIALFALAGAGGALVTPFFGRAGDRGWTRPATIACHLLVAVSFVLAGWGGAFGAGSSAVWPLLLLGLGAVVVDIGVTGDQTLGRRAINLLQPEARGRLNALFVGLFFLGGAVGSALSGLLWSLGSWPAVCGTGVVLALAMLLVDWRCRRL</sequence>